<dbReference type="GO" id="GO:0016020">
    <property type="term" value="C:membrane"/>
    <property type="evidence" value="ECO:0007669"/>
    <property type="project" value="UniProtKB-SubCell"/>
</dbReference>
<evidence type="ECO:0000256" key="6">
    <source>
        <dbReference type="SAM" id="MobiDB-lite"/>
    </source>
</evidence>
<evidence type="ECO:0000256" key="4">
    <source>
        <dbReference type="ARBA" id="ARBA00023136"/>
    </source>
</evidence>
<organism evidence="9 10">
    <name type="scientific">Tetracentron sinense</name>
    <name type="common">Spur-leaf</name>
    <dbReference type="NCBI Taxonomy" id="13715"/>
    <lineage>
        <taxon>Eukaryota</taxon>
        <taxon>Viridiplantae</taxon>
        <taxon>Streptophyta</taxon>
        <taxon>Embryophyta</taxon>
        <taxon>Tracheophyta</taxon>
        <taxon>Spermatophyta</taxon>
        <taxon>Magnoliopsida</taxon>
        <taxon>Trochodendrales</taxon>
        <taxon>Trochodendraceae</taxon>
        <taxon>Tetracentron</taxon>
    </lineage>
</organism>
<dbReference type="Pfam" id="PF05653">
    <property type="entry name" value="Mg_trans_NIPA"/>
    <property type="match status" value="1"/>
</dbReference>
<evidence type="ECO:0000256" key="1">
    <source>
        <dbReference type="ARBA" id="ARBA00004141"/>
    </source>
</evidence>
<dbReference type="OMA" id="HEFINCC"/>
<evidence type="ECO:0000256" key="7">
    <source>
        <dbReference type="SAM" id="Phobius"/>
    </source>
</evidence>
<gene>
    <name evidence="9" type="ORF">HHK36_020354</name>
</gene>
<dbReference type="SMART" id="SM01132">
    <property type="entry name" value="DIL"/>
    <property type="match status" value="1"/>
</dbReference>
<evidence type="ECO:0000313" key="9">
    <source>
        <dbReference type="EMBL" id="KAF8394148.1"/>
    </source>
</evidence>
<dbReference type="PROSITE" id="PS51126">
    <property type="entry name" value="DILUTE"/>
    <property type="match status" value="1"/>
</dbReference>
<dbReference type="PANTHER" id="PTHR16027:SF6">
    <property type="entry name" value="DILUTE DOMAIN-CONTAINING PROTEIN"/>
    <property type="match status" value="1"/>
</dbReference>
<dbReference type="Proteomes" id="UP000655225">
    <property type="component" value="Unassembled WGS sequence"/>
</dbReference>
<comment type="subcellular location">
    <subcellularLocation>
        <location evidence="1">Membrane</location>
        <topology evidence="1">Multi-pass membrane protein</topology>
    </subcellularLocation>
</comment>
<dbReference type="InterPro" id="IPR002710">
    <property type="entry name" value="Dilute_dom"/>
</dbReference>
<feature type="transmembrane region" description="Helical" evidence="7">
    <location>
        <begin position="20"/>
        <end position="38"/>
    </location>
</feature>
<dbReference type="OrthoDB" id="6108017at2759"/>
<accession>A0A834YXF5</accession>
<dbReference type="Pfam" id="PF01843">
    <property type="entry name" value="DIL"/>
    <property type="match status" value="1"/>
</dbReference>
<keyword evidence="5" id="KW-0175">Coiled coil</keyword>
<feature type="compositionally biased region" description="Basic and acidic residues" evidence="6">
    <location>
        <begin position="146"/>
        <end position="155"/>
    </location>
</feature>
<comment type="caution">
    <text evidence="9">The sequence shown here is derived from an EMBL/GenBank/DDBJ whole genome shotgun (WGS) entry which is preliminary data.</text>
</comment>
<keyword evidence="3 7" id="KW-1133">Transmembrane helix</keyword>
<keyword evidence="10" id="KW-1185">Reference proteome</keyword>
<proteinExistence type="predicted"/>
<evidence type="ECO:0000313" key="10">
    <source>
        <dbReference type="Proteomes" id="UP000655225"/>
    </source>
</evidence>
<feature type="region of interest" description="Disordered" evidence="6">
    <location>
        <begin position="146"/>
        <end position="165"/>
    </location>
</feature>
<reference evidence="9 10" key="1">
    <citation type="submission" date="2020-04" db="EMBL/GenBank/DDBJ databases">
        <title>Plant Genome Project.</title>
        <authorList>
            <person name="Zhang R.-G."/>
        </authorList>
    </citation>
    <scope>NUCLEOTIDE SEQUENCE [LARGE SCALE GENOMIC DNA]</scope>
    <source>
        <strain evidence="9">YNK0</strain>
        <tissue evidence="9">Leaf</tissue>
    </source>
</reference>
<keyword evidence="2 7" id="KW-0812">Transmembrane</keyword>
<sequence>MFLDTSLQTLDTFNTAVISPVYNVMFTTFTIMASMIMFKATKETGALQAAKNKQEKQVEDLTWRLQVEKCMRADMEEVKTQENEKLQCALQEMQLQFKETKAMLMKEHEDAKEGSTTNHHQTGGCRLHVFIEVISSACFSLENGHHMGEESRDNESQSATPANKFGTEFDNKLRRIFLQESQSATPANKFEAESDNKLRIFLQVSQSATPVNKLGTESDNKLRRFNIERQHNQDNNDHMAYWLSNTSTLLFLLQQNLKSSGAAGAMPCRKPPPATSLFGRMTQGFRSSPSSANLAVAALDVAPRTSKGSVLRSFGQSFGNNSATSHWQSIIESLNALLSTLKENFMPPILVQKIFTQKFSYINLQLFNSLLLCRESCTFSNGEYVKAGLAELELWCCQSKEEYAGSSWDELKHIRQAVGFLVHHDFDLGFSSKWSSSMVVLASSTPVDWKRAESHFQHVLMTEDSNNPVSDSFLLGNNFSIPFLVDGVSNSLQERDFSDVKPAAELLENLAFQILHESGTQGRQ</sequence>
<evidence type="ECO:0000256" key="2">
    <source>
        <dbReference type="ARBA" id="ARBA00022692"/>
    </source>
</evidence>
<feature type="domain" description="Dilute" evidence="8">
    <location>
        <begin position="220"/>
        <end position="486"/>
    </location>
</feature>
<dbReference type="EMBL" id="JABCRI010000014">
    <property type="protein sequence ID" value="KAF8394148.1"/>
    <property type="molecule type" value="Genomic_DNA"/>
</dbReference>
<evidence type="ECO:0000256" key="3">
    <source>
        <dbReference type="ARBA" id="ARBA00022989"/>
    </source>
</evidence>
<name>A0A834YXF5_TETSI</name>
<evidence type="ECO:0000259" key="8">
    <source>
        <dbReference type="PROSITE" id="PS51126"/>
    </source>
</evidence>
<dbReference type="GO" id="GO:0005769">
    <property type="term" value="C:early endosome"/>
    <property type="evidence" value="ECO:0007669"/>
    <property type="project" value="UniProtKB-SubCell"/>
</dbReference>
<dbReference type="InterPro" id="IPR008521">
    <property type="entry name" value="Mg_trans_NIPA"/>
</dbReference>
<dbReference type="AlphaFoldDB" id="A0A834YXF5"/>
<dbReference type="PANTHER" id="PTHR16027">
    <property type="entry name" value="DILUTE DOMAIN-CONTAINING PROTEIN YPR089W"/>
    <property type="match status" value="1"/>
</dbReference>
<feature type="coiled-coil region" evidence="5">
    <location>
        <begin position="72"/>
        <end position="103"/>
    </location>
</feature>
<evidence type="ECO:0000256" key="5">
    <source>
        <dbReference type="SAM" id="Coils"/>
    </source>
</evidence>
<protein>
    <recommendedName>
        <fullName evidence="8">Dilute domain-containing protein</fullName>
    </recommendedName>
</protein>
<dbReference type="InterPro" id="IPR052072">
    <property type="entry name" value="Vascular_dev_regulator"/>
</dbReference>
<dbReference type="GO" id="GO:0015095">
    <property type="term" value="F:magnesium ion transmembrane transporter activity"/>
    <property type="evidence" value="ECO:0007669"/>
    <property type="project" value="InterPro"/>
</dbReference>
<keyword evidence="4 7" id="KW-0472">Membrane</keyword>